<dbReference type="InterPro" id="IPR033879">
    <property type="entry name" value="UPP_Pase"/>
</dbReference>
<keyword evidence="1" id="KW-0472">Membrane</keyword>
<dbReference type="Pfam" id="PF01569">
    <property type="entry name" value="PAP2"/>
    <property type="match status" value="1"/>
</dbReference>
<dbReference type="Gene3D" id="1.20.144.10">
    <property type="entry name" value="Phosphatidic acid phosphatase type 2/haloperoxidase"/>
    <property type="match status" value="1"/>
</dbReference>
<keyword evidence="1" id="KW-1133">Transmembrane helix</keyword>
<dbReference type="SMART" id="SM00014">
    <property type="entry name" value="acidPPc"/>
    <property type="match status" value="1"/>
</dbReference>
<dbReference type="GO" id="GO:0050380">
    <property type="term" value="F:undecaprenyl-diphosphatase activity"/>
    <property type="evidence" value="ECO:0007669"/>
    <property type="project" value="InterPro"/>
</dbReference>
<dbReference type="PANTHER" id="PTHR14969">
    <property type="entry name" value="SPHINGOSINE-1-PHOSPHATE PHOSPHOHYDROLASE"/>
    <property type="match status" value="1"/>
</dbReference>
<dbReference type="AlphaFoldDB" id="A0A2N5LZS9"/>
<dbReference type="OrthoDB" id="9789113at2"/>
<organism evidence="3 4">
    <name type="scientific">Peribacillus deserti</name>
    <dbReference type="NCBI Taxonomy" id="673318"/>
    <lineage>
        <taxon>Bacteria</taxon>
        <taxon>Bacillati</taxon>
        <taxon>Bacillota</taxon>
        <taxon>Bacilli</taxon>
        <taxon>Bacillales</taxon>
        <taxon>Bacillaceae</taxon>
        <taxon>Peribacillus</taxon>
    </lineage>
</organism>
<sequence length="202" mass="23171">MSEINVDAFRMINDIGKEYTSLNPIAIFIAEYMVFFLALAMLVYWFTRTNKNRMMVLCAMISFLAAELLAEVVGRLHSNNQPFAELPHVNKLIEKAVNNSFPSDHTMLFFSICVTFWFFRRGWSFLWVVLAVLVGISRIWVGVHYPADVLVGALISIVSAYIVYRVVPELGIVRRLLVLYDKGERFILSPFAKSKDSKSKDF</sequence>
<dbReference type="SUPFAM" id="SSF48317">
    <property type="entry name" value="Acid phosphatase/Vanadium-dependent haloperoxidase"/>
    <property type="match status" value="1"/>
</dbReference>
<dbReference type="GO" id="GO:0005886">
    <property type="term" value="C:plasma membrane"/>
    <property type="evidence" value="ECO:0007669"/>
    <property type="project" value="InterPro"/>
</dbReference>
<reference evidence="3 4" key="1">
    <citation type="submission" date="2017-11" db="EMBL/GenBank/DDBJ databases">
        <title>Comparitive Functional Genomics of Dry Heat Resistant strains isolated from the Viking Spacecraft.</title>
        <authorList>
            <person name="Seuylemezian A."/>
            <person name="Cooper K."/>
            <person name="Vaishampayan P."/>
        </authorList>
    </citation>
    <scope>NUCLEOTIDE SEQUENCE [LARGE SCALE GENOMIC DNA]</scope>
    <source>
        <strain evidence="3 4">V1-29</strain>
    </source>
</reference>
<evidence type="ECO:0000259" key="2">
    <source>
        <dbReference type="SMART" id="SM00014"/>
    </source>
</evidence>
<protein>
    <submittedName>
        <fullName evidence="3">Undecaprenyl-diphosphatase</fullName>
    </submittedName>
</protein>
<feature type="transmembrane region" description="Helical" evidence="1">
    <location>
        <begin position="149"/>
        <end position="167"/>
    </location>
</feature>
<keyword evidence="1" id="KW-0812">Transmembrane</keyword>
<dbReference type="Proteomes" id="UP000234748">
    <property type="component" value="Unassembled WGS sequence"/>
</dbReference>
<dbReference type="EMBL" id="PGUY01000089">
    <property type="protein sequence ID" value="PLT27614.1"/>
    <property type="molecule type" value="Genomic_DNA"/>
</dbReference>
<comment type="caution">
    <text evidence="3">The sequence shown here is derived from an EMBL/GenBank/DDBJ whole genome shotgun (WGS) entry which is preliminary data.</text>
</comment>
<feature type="domain" description="Phosphatidic acid phosphatase type 2/haloperoxidase" evidence="2">
    <location>
        <begin position="59"/>
        <end position="164"/>
    </location>
</feature>
<keyword evidence="4" id="KW-1185">Reference proteome</keyword>
<dbReference type="CDD" id="cd03385">
    <property type="entry name" value="PAP2_BcrC_like"/>
    <property type="match status" value="1"/>
</dbReference>
<feature type="transmembrane region" description="Helical" evidence="1">
    <location>
        <begin position="125"/>
        <end position="143"/>
    </location>
</feature>
<evidence type="ECO:0000256" key="1">
    <source>
        <dbReference type="SAM" id="Phobius"/>
    </source>
</evidence>
<dbReference type="InterPro" id="IPR000326">
    <property type="entry name" value="PAP2/HPO"/>
</dbReference>
<evidence type="ECO:0000313" key="3">
    <source>
        <dbReference type="EMBL" id="PLT27614.1"/>
    </source>
</evidence>
<feature type="transmembrane region" description="Helical" evidence="1">
    <location>
        <begin position="25"/>
        <end position="47"/>
    </location>
</feature>
<gene>
    <name evidence="3" type="ORF">CUU66_23000</name>
</gene>
<accession>A0A2N5LZS9</accession>
<dbReference type="RefSeq" id="WP_101645729.1">
    <property type="nucleotide sequence ID" value="NZ_PGUY01000089.1"/>
</dbReference>
<proteinExistence type="predicted"/>
<dbReference type="PANTHER" id="PTHR14969:SF13">
    <property type="entry name" value="AT30094P"/>
    <property type="match status" value="1"/>
</dbReference>
<name>A0A2N5LZS9_9BACI</name>
<dbReference type="InterPro" id="IPR036938">
    <property type="entry name" value="PAP2/HPO_sf"/>
</dbReference>
<evidence type="ECO:0000313" key="4">
    <source>
        <dbReference type="Proteomes" id="UP000234748"/>
    </source>
</evidence>